<feature type="transmembrane region" description="Helical" evidence="1">
    <location>
        <begin position="365"/>
        <end position="391"/>
    </location>
</feature>
<reference evidence="2 3" key="1">
    <citation type="submission" date="2021-12" db="EMBL/GenBank/DDBJ databases">
        <title>Genome sequencing of bacteria with rrn-lacking chromosome and rrn-plasmid.</title>
        <authorList>
            <person name="Anda M."/>
            <person name="Iwasaki W."/>
        </authorList>
    </citation>
    <scope>NUCLEOTIDE SEQUENCE [LARGE SCALE GENOMIC DNA]</scope>
    <source>
        <strain evidence="2 3">DSM 100852</strain>
        <plasmid evidence="2 3">pFA4</plasmid>
    </source>
</reference>
<evidence type="ECO:0000313" key="2">
    <source>
        <dbReference type="EMBL" id="BDD12304.1"/>
    </source>
</evidence>
<evidence type="ECO:0008006" key="4">
    <source>
        <dbReference type="Google" id="ProtNLM"/>
    </source>
</evidence>
<protein>
    <recommendedName>
        <fullName evidence="4">Peptide zinc metalloprotease protein</fullName>
    </recommendedName>
</protein>
<keyword evidence="3" id="KW-1185">Reference proteome</keyword>
<name>A0AAU9DCV6_9BACT</name>
<accession>A0AAU9DCV6</accession>
<feature type="transmembrane region" description="Helical" evidence="1">
    <location>
        <begin position="292"/>
        <end position="310"/>
    </location>
</feature>
<geneLocation type="plasmid" evidence="2 3">
    <name>pFA4</name>
</geneLocation>
<dbReference type="KEGG" id="fax:FUAX_47360"/>
<gene>
    <name evidence="2" type="ORF">FUAX_47360</name>
</gene>
<organism evidence="2 3">
    <name type="scientific">Fulvitalea axinellae</name>
    <dbReference type="NCBI Taxonomy" id="1182444"/>
    <lineage>
        <taxon>Bacteria</taxon>
        <taxon>Pseudomonadati</taxon>
        <taxon>Bacteroidota</taxon>
        <taxon>Cytophagia</taxon>
        <taxon>Cytophagales</taxon>
        <taxon>Persicobacteraceae</taxon>
        <taxon>Fulvitalea</taxon>
    </lineage>
</organism>
<feature type="transmembrane region" description="Helical" evidence="1">
    <location>
        <begin position="197"/>
        <end position="216"/>
    </location>
</feature>
<dbReference type="RefSeq" id="WP_338395658.1">
    <property type="nucleotide sequence ID" value="NZ_AP025318.1"/>
</dbReference>
<feature type="transmembrane region" description="Helical" evidence="1">
    <location>
        <begin position="163"/>
        <end position="182"/>
    </location>
</feature>
<keyword evidence="1" id="KW-0812">Transmembrane</keyword>
<dbReference type="Proteomes" id="UP001348817">
    <property type="component" value="Plasmid pFA4"/>
</dbReference>
<sequence length="399" mass="46032">MGQRKAKGKIRFNEEFTVLSNDGNDGRVILQNSLTKLTVTLSEPELDIIRYYGEYPEFGKVKRHFDEFELTDQLLGTLLTKAFELTLLIDDTYIPPKKEKKRALPIAALNYILVRLTLIAGKLTGLKLNPVFAGSFLFFRLVSADLSGSWMERLGNSRVGRGIVYVFFWVSFAIMTGLVAFSDSELSYTAFINATFSWYWTALIVFVTVFVTLILHEAGHYMELKRFGGKANEIGAGFLYGFLPICFTNVTEVGLWEDKWRRIQVTVAGIWVDVWLILFFAVLVLYTPSHSWSAYIGVIMLFYMVIRLLTNMNFLIPNTDGYFIFCDLFGFENLYRRSFEGFKNLFKTVKSGSVRKLNFRMVTKASYFLVSNLMIVVYWLMISFLIFYPVWIELVSRII</sequence>
<evidence type="ECO:0000256" key="1">
    <source>
        <dbReference type="SAM" id="Phobius"/>
    </source>
</evidence>
<keyword evidence="2" id="KW-0614">Plasmid</keyword>
<keyword evidence="1" id="KW-1133">Transmembrane helix</keyword>
<feature type="transmembrane region" description="Helical" evidence="1">
    <location>
        <begin position="131"/>
        <end position="151"/>
    </location>
</feature>
<evidence type="ECO:0000313" key="3">
    <source>
        <dbReference type="Proteomes" id="UP001348817"/>
    </source>
</evidence>
<proteinExistence type="predicted"/>
<dbReference type="EMBL" id="AP025318">
    <property type="protein sequence ID" value="BDD12304.1"/>
    <property type="molecule type" value="Genomic_DNA"/>
</dbReference>
<keyword evidence="1" id="KW-0472">Membrane</keyword>
<dbReference type="AlphaFoldDB" id="A0AAU9DCV6"/>
<feature type="transmembrane region" description="Helical" evidence="1">
    <location>
        <begin position="265"/>
        <end position="286"/>
    </location>
</feature>